<proteinExistence type="inferred from homology"/>
<dbReference type="Pfam" id="PF07985">
    <property type="entry name" value="SRR1"/>
    <property type="match status" value="1"/>
</dbReference>
<dbReference type="GO" id="GO:0005737">
    <property type="term" value="C:cytoplasm"/>
    <property type="evidence" value="ECO:0007669"/>
    <property type="project" value="TreeGrafter"/>
</dbReference>
<keyword evidence="5" id="KW-1185">Reference proteome</keyword>
<name>J4HWV0_9APHY</name>
<dbReference type="PANTHER" id="PTHR28626">
    <property type="entry name" value="SRR1-LIKE PROTEIN"/>
    <property type="match status" value="1"/>
</dbReference>
<dbReference type="GO" id="GO:0005634">
    <property type="term" value="C:nucleus"/>
    <property type="evidence" value="ECO:0007669"/>
    <property type="project" value="TreeGrafter"/>
</dbReference>
<feature type="region of interest" description="Disordered" evidence="2">
    <location>
        <begin position="1"/>
        <end position="36"/>
    </location>
</feature>
<dbReference type="Proteomes" id="UP000006352">
    <property type="component" value="Unassembled WGS sequence"/>
</dbReference>
<dbReference type="HOGENOM" id="CLU_1396351_0_0_1"/>
<evidence type="ECO:0000256" key="1">
    <source>
        <dbReference type="ARBA" id="ARBA00009856"/>
    </source>
</evidence>
<comment type="similarity">
    <text evidence="1">Belongs to the SRR1 family.</text>
</comment>
<dbReference type="InParanoid" id="J4HWV0"/>
<sequence>MVQDSPSFAYADSFSPARNHRKRRPRPDRDPVPPAVLLGRTTEDLAAGEWLRECKSPWNSLIAQLRSQPLSGTEQLREAFAVLQLSSPAVLCLGLGSPSASRDARAQLAFLLAICDDLSINRAQVSIYDPVFTEQDVQLLQTLGIACLAEDRASFLASHSSLTLKPCPASTLQTPGPHARLHAALRSPLIRKPAA</sequence>
<dbReference type="AlphaFoldDB" id="J4HWV0"/>
<organism evidence="4 5">
    <name type="scientific">Fibroporia radiculosa</name>
    <dbReference type="NCBI Taxonomy" id="599839"/>
    <lineage>
        <taxon>Eukaryota</taxon>
        <taxon>Fungi</taxon>
        <taxon>Dikarya</taxon>
        <taxon>Basidiomycota</taxon>
        <taxon>Agaricomycotina</taxon>
        <taxon>Agaricomycetes</taxon>
        <taxon>Polyporales</taxon>
        <taxon>Fibroporiaceae</taxon>
        <taxon>Fibroporia</taxon>
    </lineage>
</organism>
<feature type="domain" description="SRR1-like" evidence="3">
    <location>
        <begin position="88"/>
        <end position="155"/>
    </location>
</feature>
<accession>J4HWV0</accession>
<evidence type="ECO:0000256" key="2">
    <source>
        <dbReference type="SAM" id="MobiDB-lite"/>
    </source>
</evidence>
<dbReference type="InterPro" id="IPR040044">
    <property type="entry name" value="SRR1L"/>
</dbReference>
<gene>
    <name evidence="4" type="ORF">FIBRA_05011</name>
</gene>
<evidence type="ECO:0000313" key="4">
    <source>
        <dbReference type="EMBL" id="CCM02897.1"/>
    </source>
</evidence>
<evidence type="ECO:0000259" key="3">
    <source>
        <dbReference type="Pfam" id="PF07985"/>
    </source>
</evidence>
<dbReference type="GeneID" id="24097808"/>
<dbReference type="InterPro" id="IPR012942">
    <property type="entry name" value="SRR1-like"/>
</dbReference>
<dbReference type="EMBL" id="HE797095">
    <property type="protein sequence ID" value="CCM02897.1"/>
    <property type="molecule type" value="Genomic_DNA"/>
</dbReference>
<evidence type="ECO:0000313" key="5">
    <source>
        <dbReference type="Proteomes" id="UP000006352"/>
    </source>
</evidence>
<reference evidence="4 5" key="1">
    <citation type="journal article" date="2012" name="Appl. Environ. Microbiol.">
        <title>Short-read sequencing for genomic analysis of the brown rot fungus Fibroporia radiculosa.</title>
        <authorList>
            <person name="Tang J.D."/>
            <person name="Perkins A.D."/>
            <person name="Sonstegard T.S."/>
            <person name="Schroeder S.G."/>
            <person name="Burgess S.C."/>
            <person name="Diehl S.V."/>
        </authorList>
    </citation>
    <scope>NUCLEOTIDE SEQUENCE [LARGE SCALE GENOMIC DNA]</scope>
    <source>
        <strain evidence="4 5">TFFH 294</strain>
    </source>
</reference>
<protein>
    <recommendedName>
        <fullName evidence="3">SRR1-like domain-containing protein</fullName>
    </recommendedName>
</protein>
<dbReference type="RefSeq" id="XP_012182180.1">
    <property type="nucleotide sequence ID" value="XM_012326790.1"/>
</dbReference>
<dbReference type="OrthoDB" id="551431at2759"/>
<dbReference type="PANTHER" id="PTHR28626:SF3">
    <property type="entry name" value="SRR1-LIKE PROTEIN"/>
    <property type="match status" value="1"/>
</dbReference>